<sequence length="201" mass="23185">KVTRKEDEAQADDYPAVQRSIQKRVKQFVANGLEPGETERQFDKTNAVRVYILEGNGSDRSPILKMKLDEKKKTFIVLTYDQEIRTSLELFIQYLTQHGSSLSAGQGYKQLYEKYYISKQRVQAIWRLIGNHVKPDSEITDDDALDDQKGEQTELVGKERVLSASEIITTNDEVSEPEHKEKEEEDKENKEQDEQCPRSGE</sequence>
<dbReference type="Proteomes" id="UP000681722">
    <property type="component" value="Unassembled WGS sequence"/>
</dbReference>
<keyword evidence="6" id="KW-1185">Reference proteome</keyword>
<feature type="compositionally biased region" description="Basic and acidic residues" evidence="1">
    <location>
        <begin position="176"/>
        <end position="201"/>
    </location>
</feature>
<dbReference type="Proteomes" id="UP000663829">
    <property type="component" value="Unassembled WGS sequence"/>
</dbReference>
<dbReference type="EMBL" id="CAJNOQ010013247">
    <property type="protein sequence ID" value="CAF1317482.1"/>
    <property type="molecule type" value="Genomic_DNA"/>
</dbReference>
<evidence type="ECO:0000256" key="1">
    <source>
        <dbReference type="SAM" id="MobiDB-lite"/>
    </source>
</evidence>
<dbReference type="EMBL" id="CAJOBC010045959">
    <property type="protein sequence ID" value="CAF4160784.1"/>
    <property type="molecule type" value="Genomic_DNA"/>
</dbReference>
<evidence type="ECO:0000313" key="2">
    <source>
        <dbReference type="EMBL" id="CAF1151845.1"/>
    </source>
</evidence>
<evidence type="ECO:0000313" key="3">
    <source>
        <dbReference type="EMBL" id="CAF1317482.1"/>
    </source>
</evidence>
<reference evidence="3" key="1">
    <citation type="submission" date="2021-02" db="EMBL/GenBank/DDBJ databases">
        <authorList>
            <person name="Nowell W R."/>
        </authorList>
    </citation>
    <scope>NUCLEOTIDE SEQUENCE</scope>
</reference>
<organism evidence="3 6">
    <name type="scientific">Didymodactylos carnosus</name>
    <dbReference type="NCBI Taxonomy" id="1234261"/>
    <lineage>
        <taxon>Eukaryota</taxon>
        <taxon>Metazoa</taxon>
        <taxon>Spiralia</taxon>
        <taxon>Gnathifera</taxon>
        <taxon>Rotifera</taxon>
        <taxon>Eurotatoria</taxon>
        <taxon>Bdelloidea</taxon>
        <taxon>Philodinida</taxon>
        <taxon>Philodinidae</taxon>
        <taxon>Didymodactylos</taxon>
    </lineage>
</organism>
<dbReference type="AlphaFoldDB" id="A0A815FD22"/>
<name>A0A815FD22_9BILA</name>
<dbReference type="Proteomes" id="UP000677228">
    <property type="component" value="Unassembled WGS sequence"/>
</dbReference>
<accession>A0A815FD22</accession>
<dbReference type="Proteomes" id="UP000682733">
    <property type="component" value="Unassembled WGS sequence"/>
</dbReference>
<proteinExistence type="predicted"/>
<dbReference type="EMBL" id="CAJNOK010011931">
    <property type="protein sequence ID" value="CAF1151845.1"/>
    <property type="molecule type" value="Genomic_DNA"/>
</dbReference>
<protein>
    <submittedName>
        <fullName evidence="3">Uncharacterized protein</fullName>
    </submittedName>
</protein>
<evidence type="ECO:0000313" key="4">
    <source>
        <dbReference type="EMBL" id="CAF3959936.1"/>
    </source>
</evidence>
<gene>
    <name evidence="3" type="ORF">GPM918_LOCUS29306</name>
    <name evidence="2" type="ORF">OVA965_LOCUS21644</name>
    <name evidence="5" type="ORF">SRO942_LOCUS29881</name>
    <name evidence="4" type="ORF">TMI583_LOCUS22350</name>
</gene>
<dbReference type="EMBL" id="CAJOBA010031549">
    <property type="protein sequence ID" value="CAF3959936.1"/>
    <property type="molecule type" value="Genomic_DNA"/>
</dbReference>
<evidence type="ECO:0000313" key="6">
    <source>
        <dbReference type="Proteomes" id="UP000663829"/>
    </source>
</evidence>
<feature type="region of interest" description="Disordered" evidence="1">
    <location>
        <begin position="161"/>
        <end position="201"/>
    </location>
</feature>
<comment type="caution">
    <text evidence="3">The sequence shown here is derived from an EMBL/GenBank/DDBJ whole genome shotgun (WGS) entry which is preliminary data.</text>
</comment>
<evidence type="ECO:0000313" key="5">
    <source>
        <dbReference type="EMBL" id="CAF4160784.1"/>
    </source>
</evidence>
<feature type="non-terminal residue" evidence="3">
    <location>
        <position position="1"/>
    </location>
</feature>